<reference evidence="1 2" key="1">
    <citation type="submission" date="2011-08" db="EMBL/GenBank/DDBJ databases">
        <authorList>
            <person name="Weinstock G."/>
            <person name="Sodergren E."/>
            <person name="Clifton S."/>
            <person name="Fulton L."/>
            <person name="Fulton B."/>
            <person name="Courtney L."/>
            <person name="Fronick C."/>
            <person name="Harrison M."/>
            <person name="Strong C."/>
            <person name="Farmer C."/>
            <person name="Delahaunty K."/>
            <person name="Markovic C."/>
            <person name="Hall O."/>
            <person name="Minx P."/>
            <person name="Tomlinson C."/>
            <person name="Mitreva M."/>
            <person name="Hou S."/>
            <person name="Chen J."/>
            <person name="Wollam A."/>
            <person name="Pepin K.H."/>
            <person name="Johnson M."/>
            <person name="Bhonagiri V."/>
            <person name="Zhang X."/>
            <person name="Suruliraj S."/>
            <person name="Warren W."/>
            <person name="Chinwalla A."/>
            <person name="Mardis E.R."/>
            <person name="Wilson R.K."/>
        </authorList>
    </citation>
    <scope>NUCLEOTIDE SEQUENCE [LARGE SCALE GENOMIC DNA]</scope>
    <source>
        <strain evidence="1 2">DP7</strain>
    </source>
</reference>
<sequence length="86" mass="9397">MMKITVNGQDVLLEKELTVQELLVAQRAEMPEYVTVGINEELIEREDFADRKVRAGDSVEFLYFMGGGSFGKVKAAKAATGKEGAA</sequence>
<comment type="caution">
    <text evidence="1">The sequence shown here is derived from an EMBL/GenBank/DDBJ whole genome shotgun (WGS) entry which is preliminary data.</text>
</comment>
<protein>
    <submittedName>
        <fullName evidence="1">Thiamine biosynthesis protein ThiS</fullName>
    </submittedName>
</protein>
<dbReference type="Proteomes" id="UP000004416">
    <property type="component" value="Unassembled WGS sequence"/>
</dbReference>
<name>G9XUH8_DESHA</name>
<dbReference type="PANTHER" id="PTHR34472:SF1">
    <property type="entry name" value="SULFUR CARRIER PROTEIN THIS"/>
    <property type="match status" value="1"/>
</dbReference>
<dbReference type="PANTHER" id="PTHR34472">
    <property type="entry name" value="SULFUR CARRIER PROTEIN THIS"/>
    <property type="match status" value="1"/>
</dbReference>
<accession>G9XUH8</accession>
<proteinExistence type="predicted"/>
<dbReference type="InterPro" id="IPR016155">
    <property type="entry name" value="Mopterin_synth/thiamin_S_b"/>
</dbReference>
<dbReference type="SUPFAM" id="SSF54285">
    <property type="entry name" value="MoaD/ThiS"/>
    <property type="match status" value="1"/>
</dbReference>
<dbReference type="AlphaFoldDB" id="G9XUH8"/>
<dbReference type="EMBL" id="AFZX01000131">
    <property type="protein sequence ID" value="EHL04550.1"/>
    <property type="molecule type" value="Genomic_DNA"/>
</dbReference>
<organism evidence="1 2">
    <name type="scientific">Desulfitobacterium hafniense DP7</name>
    <dbReference type="NCBI Taxonomy" id="537010"/>
    <lineage>
        <taxon>Bacteria</taxon>
        <taxon>Bacillati</taxon>
        <taxon>Bacillota</taxon>
        <taxon>Clostridia</taxon>
        <taxon>Eubacteriales</taxon>
        <taxon>Desulfitobacteriaceae</taxon>
        <taxon>Desulfitobacterium</taxon>
    </lineage>
</organism>
<dbReference type="PATRIC" id="fig|537010.4.peg.4316"/>
<dbReference type="Pfam" id="PF02597">
    <property type="entry name" value="ThiS"/>
    <property type="match status" value="1"/>
</dbReference>
<dbReference type="InterPro" id="IPR012675">
    <property type="entry name" value="Beta-grasp_dom_sf"/>
</dbReference>
<gene>
    <name evidence="1" type="ORF">HMPREF0322_04637</name>
</gene>
<dbReference type="HOGENOM" id="CLU_174611_3_2_9"/>
<evidence type="ECO:0000313" key="2">
    <source>
        <dbReference type="Proteomes" id="UP000004416"/>
    </source>
</evidence>
<dbReference type="CDD" id="cd00565">
    <property type="entry name" value="Ubl_ThiS"/>
    <property type="match status" value="1"/>
</dbReference>
<dbReference type="Gene3D" id="3.10.20.30">
    <property type="match status" value="1"/>
</dbReference>
<dbReference type="InterPro" id="IPR010035">
    <property type="entry name" value="Thi_S"/>
</dbReference>
<dbReference type="NCBIfam" id="TIGR01683">
    <property type="entry name" value="thiS"/>
    <property type="match status" value="1"/>
</dbReference>
<evidence type="ECO:0000313" key="1">
    <source>
        <dbReference type="EMBL" id="EHL04550.1"/>
    </source>
</evidence>
<dbReference type="InterPro" id="IPR003749">
    <property type="entry name" value="ThiS/MoaD-like"/>
</dbReference>